<gene>
    <name evidence="6" type="ORF">WIS52_03160</name>
</gene>
<evidence type="ECO:0000313" key="7">
    <source>
        <dbReference type="Proteomes" id="UP001494902"/>
    </source>
</evidence>
<keyword evidence="2" id="KW-0813">Transport</keyword>
<dbReference type="Pfam" id="PF00496">
    <property type="entry name" value="SBP_bac_5"/>
    <property type="match status" value="1"/>
</dbReference>
<dbReference type="EMBL" id="JBEDNQ010000001">
    <property type="protein sequence ID" value="MEQ3549459.1"/>
    <property type="molecule type" value="Genomic_DNA"/>
</dbReference>
<dbReference type="PANTHER" id="PTHR30290:SF9">
    <property type="entry name" value="OLIGOPEPTIDE-BINDING PROTEIN APPA"/>
    <property type="match status" value="1"/>
</dbReference>
<dbReference type="RefSeq" id="WP_349296532.1">
    <property type="nucleotide sequence ID" value="NZ_JBEDNQ010000001.1"/>
</dbReference>
<sequence length="537" mass="58852">MLRRSRRARGAVAALASLLVCVLLAGCGAAQPAEDPTELRAVKAYGDDPAADGTPRTGGSLVMGTDREAVSFDPVVQNTNQATFAVYDSLMRLGPDGSAEPYLAESMETVDDGRTWRMGLRPDVRFSDGTPLDAEAVVLNVQRHIDTTSSPAHRFAQQITGMRAVDPLTVEFVLDQPLGSFPVLFGQSLFFGALGVIVSPAALAERGDDIGRNPVGAGPFRLVEWVQDSRMVLERNPDYWQEGLPRLDRLEFRPLPDNETRYASIQNRDVDLIFAAYNPELVRAVEDPGMNVYYGPGNGGEVLHFNVTKAPFDDRRMREAVVRAIDTNGLSASLYNNNLVPATSLFEASSPFHTEQAAKEWPGTDPDRARQLVEEYRADGGDPSFLFTLTSPRRPLGEAIQAQMAAVGITIDVEFYDLAQYSSQVVQSGNFDLASNVTSFDNPFPFVGNLVSSEGNINYGGYTNPEVDALVDTAARTADDAERTRSYQEIERLVTEDLPLAWISRGYLSTVADPAVKGVERYIGRDMFYATTWLDRP</sequence>
<dbReference type="InterPro" id="IPR039424">
    <property type="entry name" value="SBP_5"/>
</dbReference>
<accession>A0ABV1K4T2</accession>
<evidence type="ECO:0000256" key="1">
    <source>
        <dbReference type="ARBA" id="ARBA00005695"/>
    </source>
</evidence>
<dbReference type="InterPro" id="IPR000914">
    <property type="entry name" value="SBP_5_dom"/>
</dbReference>
<evidence type="ECO:0000259" key="5">
    <source>
        <dbReference type="Pfam" id="PF00496"/>
    </source>
</evidence>
<dbReference type="Gene3D" id="3.10.105.10">
    <property type="entry name" value="Dipeptide-binding Protein, Domain 3"/>
    <property type="match status" value="1"/>
</dbReference>
<protein>
    <submittedName>
        <fullName evidence="6">ABC transporter substrate-binding protein</fullName>
    </submittedName>
</protein>
<comment type="caution">
    <text evidence="6">The sequence shown here is derived from an EMBL/GenBank/DDBJ whole genome shotgun (WGS) entry which is preliminary data.</text>
</comment>
<dbReference type="PANTHER" id="PTHR30290">
    <property type="entry name" value="PERIPLASMIC BINDING COMPONENT OF ABC TRANSPORTER"/>
    <property type="match status" value="1"/>
</dbReference>
<keyword evidence="7" id="KW-1185">Reference proteome</keyword>
<name>A0ABV1K4T2_9PSEU</name>
<comment type="similarity">
    <text evidence="1">Belongs to the bacterial solute-binding protein 5 family.</text>
</comment>
<proteinExistence type="inferred from homology"/>
<reference evidence="6 7" key="1">
    <citation type="submission" date="2024-03" db="EMBL/GenBank/DDBJ databases">
        <title>Draft genome sequence of Pseudonocardia nematodicida JCM 31783.</title>
        <authorList>
            <person name="Butdee W."/>
            <person name="Duangmal K."/>
        </authorList>
    </citation>
    <scope>NUCLEOTIDE SEQUENCE [LARGE SCALE GENOMIC DNA]</scope>
    <source>
        <strain evidence="6 7">JCM 31783</strain>
    </source>
</reference>
<feature type="chain" id="PRO_5046478912" evidence="4">
    <location>
        <begin position="26"/>
        <end position="537"/>
    </location>
</feature>
<dbReference type="Gene3D" id="3.40.190.10">
    <property type="entry name" value="Periplasmic binding protein-like II"/>
    <property type="match status" value="1"/>
</dbReference>
<evidence type="ECO:0000313" key="6">
    <source>
        <dbReference type="EMBL" id="MEQ3549459.1"/>
    </source>
</evidence>
<dbReference type="PIRSF" id="PIRSF002741">
    <property type="entry name" value="MppA"/>
    <property type="match status" value="1"/>
</dbReference>
<dbReference type="Proteomes" id="UP001494902">
    <property type="component" value="Unassembled WGS sequence"/>
</dbReference>
<evidence type="ECO:0000256" key="4">
    <source>
        <dbReference type="SAM" id="SignalP"/>
    </source>
</evidence>
<dbReference type="CDD" id="cd00995">
    <property type="entry name" value="PBP2_NikA_DppA_OppA_like"/>
    <property type="match status" value="1"/>
</dbReference>
<dbReference type="SUPFAM" id="SSF53850">
    <property type="entry name" value="Periplasmic binding protein-like II"/>
    <property type="match status" value="1"/>
</dbReference>
<dbReference type="InterPro" id="IPR030678">
    <property type="entry name" value="Peptide/Ni-bd"/>
</dbReference>
<feature type="domain" description="Solute-binding protein family 5" evidence="5">
    <location>
        <begin position="100"/>
        <end position="453"/>
    </location>
</feature>
<feature type="signal peptide" evidence="4">
    <location>
        <begin position="1"/>
        <end position="25"/>
    </location>
</feature>
<keyword evidence="3 4" id="KW-0732">Signal</keyword>
<organism evidence="6 7">
    <name type="scientific">Pseudonocardia nematodicida</name>
    <dbReference type="NCBI Taxonomy" id="1206997"/>
    <lineage>
        <taxon>Bacteria</taxon>
        <taxon>Bacillati</taxon>
        <taxon>Actinomycetota</taxon>
        <taxon>Actinomycetes</taxon>
        <taxon>Pseudonocardiales</taxon>
        <taxon>Pseudonocardiaceae</taxon>
        <taxon>Pseudonocardia</taxon>
    </lineage>
</organism>
<evidence type="ECO:0000256" key="2">
    <source>
        <dbReference type="ARBA" id="ARBA00022448"/>
    </source>
</evidence>
<dbReference type="PROSITE" id="PS51257">
    <property type="entry name" value="PROKAR_LIPOPROTEIN"/>
    <property type="match status" value="1"/>
</dbReference>
<evidence type="ECO:0000256" key="3">
    <source>
        <dbReference type="ARBA" id="ARBA00022729"/>
    </source>
</evidence>